<dbReference type="EMBL" id="APCN01006959">
    <property type="status" value="NOT_ANNOTATED_CDS"/>
    <property type="molecule type" value="Genomic_DNA"/>
</dbReference>
<dbReference type="AlphaFoldDB" id="A0A182I8G1"/>
<proteinExistence type="predicted"/>
<dbReference type="InterPro" id="IPR012337">
    <property type="entry name" value="RNaseH-like_sf"/>
</dbReference>
<dbReference type="Proteomes" id="UP000075840">
    <property type="component" value="Unassembled WGS sequence"/>
</dbReference>
<dbReference type="InterPro" id="IPR036397">
    <property type="entry name" value="RNaseH_sf"/>
</dbReference>
<reference evidence="1" key="1">
    <citation type="submission" date="2022-08" db="UniProtKB">
        <authorList>
            <consortium name="EnsemblMetazoa"/>
        </authorList>
    </citation>
    <scope>IDENTIFICATION</scope>
    <source>
        <strain evidence="1">Dongola</strain>
    </source>
</reference>
<sequence length="75" mass="8247">MFSGSGEFNIDACVSRWDACFLHTLCPSRGFKITIAWIPAHSAIAGNEHADRLAKAGSNSIEILNRPIYPQEVLM</sequence>
<dbReference type="SUPFAM" id="SSF53098">
    <property type="entry name" value="Ribonuclease H-like"/>
    <property type="match status" value="1"/>
</dbReference>
<evidence type="ECO:0000313" key="1">
    <source>
        <dbReference type="EnsemblMetazoa" id="AARA009871-PA"/>
    </source>
</evidence>
<dbReference type="Gene3D" id="3.30.420.10">
    <property type="entry name" value="Ribonuclease H-like superfamily/Ribonuclease H"/>
    <property type="match status" value="1"/>
</dbReference>
<dbReference type="InterPro" id="IPR002156">
    <property type="entry name" value="RNaseH_domain"/>
</dbReference>
<dbReference type="Pfam" id="PF00075">
    <property type="entry name" value="RNase_H"/>
    <property type="match status" value="1"/>
</dbReference>
<protein>
    <submittedName>
        <fullName evidence="1">Uncharacterized protein</fullName>
    </submittedName>
</protein>
<evidence type="ECO:0000313" key="2">
    <source>
        <dbReference type="Proteomes" id="UP000075840"/>
    </source>
</evidence>
<name>A0A182I8G1_ANOAR</name>
<dbReference type="PROSITE" id="PS50879">
    <property type="entry name" value="RNASE_H_1"/>
    <property type="match status" value="1"/>
</dbReference>
<accession>A0A182I8G1</accession>
<organism evidence="1 2">
    <name type="scientific">Anopheles arabiensis</name>
    <name type="common">Mosquito</name>
    <dbReference type="NCBI Taxonomy" id="7173"/>
    <lineage>
        <taxon>Eukaryota</taxon>
        <taxon>Metazoa</taxon>
        <taxon>Ecdysozoa</taxon>
        <taxon>Arthropoda</taxon>
        <taxon>Hexapoda</taxon>
        <taxon>Insecta</taxon>
        <taxon>Pterygota</taxon>
        <taxon>Neoptera</taxon>
        <taxon>Endopterygota</taxon>
        <taxon>Diptera</taxon>
        <taxon>Nematocera</taxon>
        <taxon>Culicoidea</taxon>
        <taxon>Culicidae</taxon>
        <taxon>Anophelinae</taxon>
        <taxon>Anopheles</taxon>
    </lineage>
</organism>
<dbReference type="GO" id="GO:0003676">
    <property type="term" value="F:nucleic acid binding"/>
    <property type="evidence" value="ECO:0007669"/>
    <property type="project" value="InterPro"/>
</dbReference>
<dbReference type="GO" id="GO:0004523">
    <property type="term" value="F:RNA-DNA hybrid ribonuclease activity"/>
    <property type="evidence" value="ECO:0007669"/>
    <property type="project" value="InterPro"/>
</dbReference>
<dbReference type="VEuPathDB" id="VectorBase:AARA009871"/>
<dbReference type="EnsemblMetazoa" id="AARA009871-RA">
    <property type="protein sequence ID" value="AARA009871-PA"/>
    <property type="gene ID" value="AARA009871"/>
</dbReference>
<keyword evidence="2" id="KW-1185">Reference proteome</keyword>